<dbReference type="InterPro" id="IPR037523">
    <property type="entry name" value="VOC_core"/>
</dbReference>
<dbReference type="PROSITE" id="PS51819">
    <property type="entry name" value="VOC"/>
    <property type="match status" value="1"/>
</dbReference>
<dbReference type="InterPro" id="IPR029068">
    <property type="entry name" value="Glyas_Bleomycin-R_OHBP_Dase"/>
</dbReference>
<keyword evidence="3" id="KW-1185">Reference proteome</keyword>
<evidence type="ECO:0000313" key="2">
    <source>
        <dbReference type="EMBL" id="MEI1250838.1"/>
    </source>
</evidence>
<dbReference type="Proteomes" id="UP001531129">
    <property type="component" value="Unassembled WGS sequence"/>
</dbReference>
<evidence type="ECO:0000313" key="3">
    <source>
        <dbReference type="Proteomes" id="UP001531129"/>
    </source>
</evidence>
<dbReference type="InterPro" id="IPR004360">
    <property type="entry name" value="Glyas_Fos-R_dOase_dom"/>
</dbReference>
<dbReference type="SUPFAM" id="SSF54593">
    <property type="entry name" value="Glyoxalase/Bleomycin resistance protein/Dihydroxybiphenyl dioxygenase"/>
    <property type="match status" value="1"/>
</dbReference>
<reference evidence="2 3" key="1">
    <citation type="submission" date="2024-01" db="EMBL/GenBank/DDBJ databases">
        <title>Draft genome sequences of three bacterial strains isolated from Acacia saligna represent a potential new species within the genus Rhizobium.</title>
        <authorList>
            <person name="Tambong J.T."/>
            <person name="Mnasri B."/>
        </authorList>
    </citation>
    <scope>NUCLEOTIDE SEQUENCE [LARGE SCALE GENOMIC DNA]</scope>
    <source>
        <strain evidence="2 3">1AS12I</strain>
    </source>
</reference>
<accession>A0ABU8CRK1</accession>
<proteinExistence type="predicted"/>
<dbReference type="CDD" id="cd07246">
    <property type="entry name" value="VOC_like"/>
    <property type="match status" value="1"/>
</dbReference>
<dbReference type="RefSeq" id="WP_335914279.1">
    <property type="nucleotide sequence ID" value="NZ_JBAMYB010000013.1"/>
</dbReference>
<dbReference type="Pfam" id="PF00903">
    <property type="entry name" value="Glyoxalase"/>
    <property type="match status" value="1"/>
</dbReference>
<dbReference type="EMBL" id="JBAMYC010000013">
    <property type="protein sequence ID" value="MEI1250838.1"/>
    <property type="molecule type" value="Genomic_DNA"/>
</dbReference>
<comment type="caution">
    <text evidence="2">The sequence shown here is derived from an EMBL/GenBank/DDBJ whole genome shotgun (WGS) entry which is preliminary data.</text>
</comment>
<dbReference type="PANTHER" id="PTHR34109">
    <property type="entry name" value="BNAUNNG04460D PROTEIN-RELATED"/>
    <property type="match status" value="1"/>
</dbReference>
<evidence type="ECO:0000259" key="1">
    <source>
        <dbReference type="PROSITE" id="PS51819"/>
    </source>
</evidence>
<sequence length="145" mass="15661">MSEDNSIQLSLFVEHGREREAANFYRAAFGAQEVDTYTIDGVVAGVAMRFGELPVTVAGSNPNREKMPSYGGPFFPKQAGAVSAIFQVNVGDIDTAFPRAIAAGAVIRDEIQTDTLSRRVASIFDPFGHIWTLVERKPEIAALAA</sequence>
<gene>
    <name evidence="2" type="ORF">V8Q02_22950</name>
</gene>
<organism evidence="2 3">
    <name type="scientific">Rhizobium aouanii</name>
    <dbReference type="NCBI Taxonomy" id="3118145"/>
    <lineage>
        <taxon>Bacteria</taxon>
        <taxon>Pseudomonadati</taxon>
        <taxon>Pseudomonadota</taxon>
        <taxon>Alphaproteobacteria</taxon>
        <taxon>Hyphomicrobiales</taxon>
        <taxon>Rhizobiaceae</taxon>
        <taxon>Rhizobium/Agrobacterium group</taxon>
        <taxon>Rhizobium</taxon>
    </lineage>
</organism>
<name>A0ABU8CRK1_9HYPH</name>
<protein>
    <submittedName>
        <fullName evidence="2">VOC family protein</fullName>
    </submittedName>
</protein>
<feature type="domain" description="VOC" evidence="1">
    <location>
        <begin position="6"/>
        <end position="136"/>
    </location>
</feature>
<dbReference type="Gene3D" id="3.10.180.10">
    <property type="entry name" value="2,3-Dihydroxybiphenyl 1,2-Dioxygenase, domain 1"/>
    <property type="match status" value="1"/>
</dbReference>